<feature type="compositionally biased region" description="Basic and acidic residues" evidence="1">
    <location>
        <begin position="77"/>
        <end position="89"/>
    </location>
</feature>
<accession>A0ABP0DJN4</accession>
<gene>
    <name evidence="2" type="ORF">SEPCBS57363_003109</name>
</gene>
<evidence type="ECO:0000313" key="2">
    <source>
        <dbReference type="EMBL" id="CAK7268464.1"/>
    </source>
</evidence>
<feature type="region of interest" description="Disordered" evidence="1">
    <location>
        <begin position="77"/>
        <end position="99"/>
    </location>
</feature>
<dbReference type="Proteomes" id="UP001642501">
    <property type="component" value="Unassembled WGS sequence"/>
</dbReference>
<evidence type="ECO:0000313" key="3">
    <source>
        <dbReference type="Proteomes" id="UP001642501"/>
    </source>
</evidence>
<dbReference type="EMBL" id="CAWUOM010000046">
    <property type="protein sequence ID" value="CAK7268464.1"/>
    <property type="molecule type" value="Genomic_DNA"/>
</dbReference>
<sequence length="338" mass="36143">MLAAIAALSVEIRAGPQVQPATGAADESTAPAAQAAPVSVASAATVSPAATVVPAAAPAVPSEQVHPAVSFDVKVEEIDDTSSHRDNARGARGGGFKSSEDYQSLAHQWALKPYVLYTTPSPSEHLVRLVFPLLASSTHLRNDTFDVNKLLPSRVSGIPAIAQSKDPDLPQKLETAQEVDTANSIPTGLWSFYLANNLSGDFVDVKRRINQTTEWHHCIWAIITAIRGLRPYLAERNAAINVANHPPTLPMAATALDTLCRRYREAPILISTPSTRLADLFLTLTVWGPDVPEKNFAESRSMTDLQLSAPGAYERAISSIQGELHIPPTLPMAALVGD</sequence>
<reference evidence="2 3" key="1">
    <citation type="submission" date="2024-01" db="EMBL/GenBank/DDBJ databases">
        <authorList>
            <person name="Allen C."/>
            <person name="Tagirdzhanova G."/>
        </authorList>
    </citation>
    <scope>NUCLEOTIDE SEQUENCE [LARGE SCALE GENOMIC DNA]</scope>
    <source>
        <strain evidence="2 3">CBS 573.63</strain>
    </source>
</reference>
<evidence type="ECO:0000256" key="1">
    <source>
        <dbReference type="SAM" id="MobiDB-lite"/>
    </source>
</evidence>
<keyword evidence="3" id="KW-1185">Reference proteome</keyword>
<name>A0ABP0DJN4_9PEZI</name>
<proteinExistence type="predicted"/>
<comment type="caution">
    <text evidence="2">The sequence shown here is derived from an EMBL/GenBank/DDBJ whole genome shotgun (WGS) entry which is preliminary data.</text>
</comment>
<organism evidence="2 3">
    <name type="scientific">Sporothrix epigloea</name>
    <dbReference type="NCBI Taxonomy" id="1892477"/>
    <lineage>
        <taxon>Eukaryota</taxon>
        <taxon>Fungi</taxon>
        <taxon>Dikarya</taxon>
        <taxon>Ascomycota</taxon>
        <taxon>Pezizomycotina</taxon>
        <taxon>Sordariomycetes</taxon>
        <taxon>Sordariomycetidae</taxon>
        <taxon>Ophiostomatales</taxon>
        <taxon>Ophiostomataceae</taxon>
        <taxon>Sporothrix</taxon>
    </lineage>
</organism>
<protein>
    <submittedName>
        <fullName evidence="2">Uncharacterized protein</fullName>
    </submittedName>
</protein>